<dbReference type="AlphaFoldDB" id="A0AAD6WMW2"/>
<organism evidence="1 2">
    <name type="scientific">Mycena alexandri</name>
    <dbReference type="NCBI Taxonomy" id="1745969"/>
    <lineage>
        <taxon>Eukaryota</taxon>
        <taxon>Fungi</taxon>
        <taxon>Dikarya</taxon>
        <taxon>Basidiomycota</taxon>
        <taxon>Agaricomycotina</taxon>
        <taxon>Agaricomycetes</taxon>
        <taxon>Agaricomycetidae</taxon>
        <taxon>Agaricales</taxon>
        <taxon>Marasmiineae</taxon>
        <taxon>Mycenaceae</taxon>
        <taxon>Mycena</taxon>
    </lineage>
</organism>
<keyword evidence="2" id="KW-1185">Reference proteome</keyword>
<sequence>MAVCAFCKSSFSSSSLVRRHQVQNASCKAKFEARLGTRVGNLTSRRRRRAADVLPQAAELPTADDLAAMLDNIPLENEFEPQQQDTGNISDTIPDIDAQVPTEPPLQRAGERPQWFKDPDPTLGAGATFHPAKTNFELIRDEEILKGGTVLGPFRDDDEWQLAKWLIKHVGHTATEEFLKLPIISDRANPSFGGKRDFFEKVDSLPGGVKWNCKILDTKGDLPDIDIDPTGATMRHEQVELWWRDPVECVKELIGNPAFRNDMRFAPQKLYADGRETVEVINEMWTAGWWWEIQKRLPPGATIAPLILSSDKTMLSNFRGDNSAWPVYLTIGNIGKETRRQVSSHATVLIGYLPIPKFDCFDKNTRSLAKYRLFHRSMTVIMESIIEAGKTGVPMVCADSMMRNVWPIFAAYVADYPEQCLIACCKENRCPICTVGPNQRGDHGEHPLRDMRETLYLMHRQQGGQKDSEFEDDGIRAVYPPFWTNLPHSDIFQSFTPDLLHQLHKGVFKDHLVSWCTEIIGKLEVDDRFRAMPDHHGVRHFKNGISAVSQWTGAEHKEMEKVFLGLVAAGAEPEMVKAVRGLIDFAYFASLQSHTSQTLLAMRDSLNIFHDNKQIFIDLKGRSSHFNIPKIHSLDHYEFLIRLFGSADGFNTESPERLHIDYAKNAYRASNRKDYIEQMTIWLQRQEAVARFTAYLSWVETLEVPKAALPRTTTTVEPIAPTTPSPAASQAPIDKDSLVISHHRLSLAKLPATRAVSATHIISKDGHNASRFIPALITFLGPSNSRFTPRTFDTFGTWKRVSFKLPQIPEIGKRHSTNLVRATAPAPASFAQRKAAEPAHLDCALIRTGESNSFTAGTALAGLRVAQVKVIFQVPSHYPGKPGPLAYIEWFTPLRRPDDTDGYYHLSRSSRQHGPYAEIIPVDRIVRSAMLIPQKWGEDKSFLLNSHSDGHAFCLYKLGRADSLPT</sequence>
<gene>
    <name evidence="1" type="ORF">C8F04DRAFT_1328179</name>
</gene>
<dbReference type="Pfam" id="PF18759">
    <property type="entry name" value="Plavaka"/>
    <property type="match status" value="1"/>
</dbReference>
<accession>A0AAD6WMW2</accession>
<evidence type="ECO:0000313" key="2">
    <source>
        <dbReference type="Proteomes" id="UP001218188"/>
    </source>
</evidence>
<proteinExistence type="predicted"/>
<protein>
    <submittedName>
        <fullName evidence="1">Uncharacterized protein</fullName>
    </submittedName>
</protein>
<name>A0AAD6WMW2_9AGAR</name>
<evidence type="ECO:0000313" key="1">
    <source>
        <dbReference type="EMBL" id="KAJ7018410.1"/>
    </source>
</evidence>
<dbReference type="InterPro" id="IPR041078">
    <property type="entry name" value="Plavaka"/>
</dbReference>
<dbReference type="Proteomes" id="UP001218188">
    <property type="component" value="Unassembled WGS sequence"/>
</dbReference>
<dbReference type="EMBL" id="JARJCM010000341">
    <property type="protein sequence ID" value="KAJ7018410.1"/>
    <property type="molecule type" value="Genomic_DNA"/>
</dbReference>
<comment type="caution">
    <text evidence="1">The sequence shown here is derived from an EMBL/GenBank/DDBJ whole genome shotgun (WGS) entry which is preliminary data.</text>
</comment>
<reference evidence="1" key="1">
    <citation type="submission" date="2023-03" db="EMBL/GenBank/DDBJ databases">
        <title>Massive genome expansion in bonnet fungi (Mycena s.s.) driven by repeated elements and novel gene families across ecological guilds.</title>
        <authorList>
            <consortium name="Lawrence Berkeley National Laboratory"/>
            <person name="Harder C.B."/>
            <person name="Miyauchi S."/>
            <person name="Viragh M."/>
            <person name="Kuo A."/>
            <person name="Thoen E."/>
            <person name="Andreopoulos B."/>
            <person name="Lu D."/>
            <person name="Skrede I."/>
            <person name="Drula E."/>
            <person name="Henrissat B."/>
            <person name="Morin E."/>
            <person name="Kohler A."/>
            <person name="Barry K."/>
            <person name="LaButti K."/>
            <person name="Morin E."/>
            <person name="Salamov A."/>
            <person name="Lipzen A."/>
            <person name="Mereny Z."/>
            <person name="Hegedus B."/>
            <person name="Baldrian P."/>
            <person name="Stursova M."/>
            <person name="Weitz H."/>
            <person name="Taylor A."/>
            <person name="Grigoriev I.V."/>
            <person name="Nagy L.G."/>
            <person name="Martin F."/>
            <person name="Kauserud H."/>
        </authorList>
    </citation>
    <scope>NUCLEOTIDE SEQUENCE</scope>
    <source>
        <strain evidence="1">CBHHK200</strain>
    </source>
</reference>